<gene>
    <name evidence="1" type="ORF">SAMN05444267_100911</name>
</gene>
<keyword evidence="2" id="KW-1185">Reference proteome</keyword>
<dbReference type="STRING" id="1302687.SAMN05444267_100911"/>
<evidence type="ECO:0000313" key="1">
    <source>
        <dbReference type="EMBL" id="SHK89333.1"/>
    </source>
</evidence>
<dbReference type="AlphaFoldDB" id="A0A1M6W6G0"/>
<organism evidence="1 2">
    <name type="scientific">Chryseobacterium polytrichastri</name>
    <dbReference type="NCBI Taxonomy" id="1302687"/>
    <lineage>
        <taxon>Bacteria</taxon>
        <taxon>Pseudomonadati</taxon>
        <taxon>Bacteroidota</taxon>
        <taxon>Flavobacteriia</taxon>
        <taxon>Flavobacteriales</taxon>
        <taxon>Weeksellaceae</taxon>
        <taxon>Chryseobacterium group</taxon>
        <taxon>Chryseobacterium</taxon>
    </lineage>
</organism>
<reference evidence="2" key="1">
    <citation type="submission" date="2016-11" db="EMBL/GenBank/DDBJ databases">
        <authorList>
            <person name="Varghese N."/>
            <person name="Submissions S."/>
        </authorList>
    </citation>
    <scope>NUCLEOTIDE SEQUENCE [LARGE SCALE GENOMIC DNA]</scope>
    <source>
        <strain evidence="2">DSM 26899</strain>
    </source>
</reference>
<dbReference type="OrthoDB" id="714053at2"/>
<accession>A0A1M6W6G0</accession>
<evidence type="ECO:0000313" key="2">
    <source>
        <dbReference type="Proteomes" id="UP000184364"/>
    </source>
</evidence>
<sequence length="243" mass="27985">MTTFNNEDYAQAVSEWARCCANYQTLEKLIPTNFVFELGLDQINWLKDINKNLDFCTEIGVYKGSMVLILCPLDDLGKRVPVTDYPYSVLAEMKGDLKLFEIQEYTVVKNAILSKELRKVDHDANMFLPIANTPLLDQDKALDAIELWRDQGMTWFYRECSEFKGERIFRKFLVPAEDLTPVKENLSGFVCSFGLRYSDIYQRMLVTLIFISQYGKDAENNGSAQTISNTYDWSQPCPPICNI</sequence>
<dbReference type="Proteomes" id="UP000184364">
    <property type="component" value="Unassembled WGS sequence"/>
</dbReference>
<protein>
    <submittedName>
        <fullName evidence="1">Uncharacterized protein</fullName>
    </submittedName>
</protein>
<name>A0A1M6W6G0_9FLAO</name>
<dbReference type="EMBL" id="FRAV01000009">
    <property type="protein sequence ID" value="SHK89333.1"/>
    <property type="molecule type" value="Genomic_DNA"/>
</dbReference>
<proteinExistence type="predicted"/>
<dbReference type="RefSeq" id="WP_073292289.1">
    <property type="nucleotide sequence ID" value="NZ_FRAV01000009.1"/>
</dbReference>